<dbReference type="PATRIC" id="fig|1423763.3.peg.435"/>
<comment type="caution">
    <text evidence="4">The sequence shown here is derived from an EMBL/GenBank/DDBJ whole genome shotgun (WGS) entry which is preliminary data.</text>
</comment>
<dbReference type="EMBL" id="AZFM01000015">
    <property type="protein sequence ID" value="KRL90137.1"/>
    <property type="molecule type" value="Genomic_DNA"/>
</dbReference>
<reference evidence="4 5" key="1">
    <citation type="journal article" date="2015" name="Genome Announc.">
        <title>Expanding the biotechnology potential of lactobacilli through comparative genomics of 213 strains and associated genera.</title>
        <authorList>
            <person name="Sun Z."/>
            <person name="Harris H.M."/>
            <person name="McCann A."/>
            <person name="Guo C."/>
            <person name="Argimon S."/>
            <person name="Zhang W."/>
            <person name="Yang X."/>
            <person name="Jeffery I.B."/>
            <person name="Cooney J.C."/>
            <person name="Kagawa T.F."/>
            <person name="Liu W."/>
            <person name="Song Y."/>
            <person name="Salvetti E."/>
            <person name="Wrobel A."/>
            <person name="Rasinkangas P."/>
            <person name="Parkhill J."/>
            <person name="Rea M.C."/>
            <person name="O'Sullivan O."/>
            <person name="Ritari J."/>
            <person name="Douillard F.P."/>
            <person name="Paul Ross R."/>
            <person name="Yang R."/>
            <person name="Briner A.E."/>
            <person name="Felis G.E."/>
            <person name="de Vos W.M."/>
            <person name="Barrangou R."/>
            <person name="Klaenhammer T.R."/>
            <person name="Caufield P.W."/>
            <person name="Cui Y."/>
            <person name="Zhang H."/>
            <person name="O'Toole P.W."/>
        </authorList>
    </citation>
    <scope>NUCLEOTIDE SEQUENCE [LARGE SCALE GENOMIC DNA]</scope>
    <source>
        <strain evidence="4 5">DSM 16043</strain>
    </source>
</reference>
<accession>A0A0R1U9X4</accession>
<dbReference type="Gene3D" id="1.10.357.10">
    <property type="entry name" value="Tetracycline Repressor, domain 2"/>
    <property type="match status" value="1"/>
</dbReference>
<sequence length="227" mass="25961">MARRKNMQRRRVILGNTFRLIRENGMDNVSLQMIAEKSGISKSLLQSYYPHKSKLISDIVRNLFTTLGTQVDCYDKIEHFSPYAHMKAFIYTIGVLGMHDEGLDRIISQAFTNDETLDNWSSMLFSWVNSIHLFDDIDASQDEIESGISFVTIGVGRLYHERKKYHLTATNLADYATSALMFSFCHCKPEEIDQALQEGQDIIESADMESVHKAIDTMFDEGKDIIS</sequence>
<evidence type="ECO:0000313" key="4">
    <source>
        <dbReference type="EMBL" id="KRL90137.1"/>
    </source>
</evidence>
<dbReference type="STRING" id="1423763.FC46_GL000431"/>
<dbReference type="Proteomes" id="UP000051036">
    <property type="component" value="Unassembled WGS sequence"/>
</dbReference>
<evidence type="ECO:0000259" key="3">
    <source>
        <dbReference type="PROSITE" id="PS50977"/>
    </source>
</evidence>
<dbReference type="RefSeq" id="WP_057798709.1">
    <property type="nucleotide sequence ID" value="NZ_AZFM01000015.1"/>
</dbReference>
<protein>
    <submittedName>
        <fullName evidence="4">Transcriptional regulator</fullName>
    </submittedName>
</protein>
<dbReference type="AlphaFoldDB" id="A0A0R1U9X4"/>
<dbReference type="SUPFAM" id="SSF46689">
    <property type="entry name" value="Homeodomain-like"/>
    <property type="match status" value="1"/>
</dbReference>
<name>A0A0R1U9X4_9LACO</name>
<dbReference type="InterPro" id="IPR001647">
    <property type="entry name" value="HTH_TetR"/>
</dbReference>
<feature type="DNA-binding region" description="H-T-H motif" evidence="2">
    <location>
        <begin position="30"/>
        <end position="49"/>
    </location>
</feature>
<keyword evidence="5" id="KW-1185">Reference proteome</keyword>
<dbReference type="PROSITE" id="PS50977">
    <property type="entry name" value="HTH_TETR_2"/>
    <property type="match status" value="1"/>
</dbReference>
<evidence type="ECO:0000256" key="1">
    <source>
        <dbReference type="ARBA" id="ARBA00023125"/>
    </source>
</evidence>
<organism evidence="4 5">
    <name type="scientific">Lactobacillus kalixensis DSM 16043</name>
    <dbReference type="NCBI Taxonomy" id="1423763"/>
    <lineage>
        <taxon>Bacteria</taxon>
        <taxon>Bacillati</taxon>
        <taxon>Bacillota</taxon>
        <taxon>Bacilli</taxon>
        <taxon>Lactobacillales</taxon>
        <taxon>Lactobacillaceae</taxon>
        <taxon>Lactobacillus</taxon>
    </lineage>
</organism>
<keyword evidence="1 2" id="KW-0238">DNA-binding</keyword>
<dbReference type="InterPro" id="IPR009057">
    <property type="entry name" value="Homeodomain-like_sf"/>
</dbReference>
<gene>
    <name evidence="4" type="ORF">FC46_GL000431</name>
</gene>
<proteinExistence type="predicted"/>
<evidence type="ECO:0000313" key="5">
    <source>
        <dbReference type="Proteomes" id="UP000051036"/>
    </source>
</evidence>
<dbReference type="GO" id="GO:0003677">
    <property type="term" value="F:DNA binding"/>
    <property type="evidence" value="ECO:0007669"/>
    <property type="project" value="UniProtKB-UniRule"/>
</dbReference>
<dbReference type="OrthoDB" id="9785164at2"/>
<evidence type="ECO:0000256" key="2">
    <source>
        <dbReference type="PROSITE-ProRule" id="PRU00335"/>
    </source>
</evidence>
<dbReference type="Pfam" id="PF00440">
    <property type="entry name" value="TetR_N"/>
    <property type="match status" value="1"/>
</dbReference>
<feature type="domain" description="HTH tetR-type" evidence="3">
    <location>
        <begin position="7"/>
        <end position="67"/>
    </location>
</feature>